<accession>T0VH44</accession>
<dbReference type="InterPro" id="IPR052021">
    <property type="entry name" value="Type-I_RS_S_subunit"/>
</dbReference>
<dbReference type="CDD" id="cd17521">
    <property type="entry name" value="RMtype1_S_Sau13435ORF2165P_TRD2-CR2_like"/>
    <property type="match status" value="1"/>
</dbReference>
<feature type="non-terminal residue" evidence="6">
    <location>
        <position position="365"/>
    </location>
</feature>
<evidence type="ECO:0000256" key="2">
    <source>
        <dbReference type="ARBA" id="ARBA00022747"/>
    </source>
</evidence>
<comment type="caution">
    <text evidence="6">The sequence shown here is derived from an EMBL/GenBank/DDBJ whole genome shotgun (WGS) entry which is preliminary data.</text>
</comment>
<dbReference type="Pfam" id="PF01420">
    <property type="entry name" value="Methylase_S"/>
    <property type="match status" value="2"/>
</dbReference>
<protein>
    <recommendedName>
        <fullName evidence="4">Type I restriction modification DNA specificity domain-containing protein</fullName>
    </recommendedName>
</protein>
<evidence type="ECO:0000313" key="7">
    <source>
        <dbReference type="Proteomes" id="UP000015664"/>
    </source>
</evidence>
<evidence type="ECO:0000313" key="5">
    <source>
        <dbReference type="EMBL" id="EQC95083.1"/>
    </source>
</evidence>
<feature type="domain" description="Type I restriction modification DNA specificity" evidence="4">
    <location>
        <begin position="22"/>
        <end position="201"/>
    </location>
</feature>
<sequence>MAKIDDSVKKKVPELRFPGFTDDWEERKLGDLATSFEYGLNASAKSFDGTHKYIRITDIDDSSRKFNSQSLTSPDIDLSSADNYKLKNGDILFARTGASVGKSYIYADSDGLVYYAGFLIRARIKSGVDSNFVFQHTLTSSYENFIRVTSQRSGQPGVNAKEYSTFEISVPSYEEQRKIGSFFKQLDDTITLHQRKIDLLKEQKKGYLQKMFPKNGAKVPELRFEGFADDWEQRKLGEFSDVRDGTHASPKYVSQGHPMVTSKNLTHSGLDMTDVSFLTDEDFNEINKRSKVSIGDILFGMIGTIGNPVIVDRDDFAIKNVALIKEKTSNPITNKWLLQYLKSPSFNRFIQKENAGGTQKFIALG</sequence>
<evidence type="ECO:0000256" key="3">
    <source>
        <dbReference type="ARBA" id="ARBA00023125"/>
    </source>
</evidence>
<dbReference type="EMBL" id="ATBE01000218">
    <property type="protein sequence ID" value="EQC95087.1"/>
    <property type="molecule type" value="Genomic_DNA"/>
</dbReference>
<feature type="domain" description="Type I restriction modification DNA specificity" evidence="4">
    <location>
        <begin position="229"/>
        <end position="360"/>
    </location>
</feature>
<dbReference type="CDD" id="cd17246">
    <property type="entry name" value="RMtype1_S_SonII-TRD2-CR2_like"/>
    <property type="match status" value="1"/>
</dbReference>
<keyword evidence="2" id="KW-0680">Restriction system</keyword>
<dbReference type="Proteomes" id="UP000015664">
    <property type="component" value="Unassembled WGS sequence"/>
</dbReference>
<dbReference type="GO" id="GO:0003677">
    <property type="term" value="F:DNA binding"/>
    <property type="evidence" value="ECO:0007669"/>
    <property type="project" value="UniProtKB-KW"/>
</dbReference>
<evidence type="ECO:0000313" key="6">
    <source>
        <dbReference type="EMBL" id="EQC95087.1"/>
    </source>
</evidence>
<proteinExistence type="inferred from homology"/>
<dbReference type="Gene3D" id="3.90.220.20">
    <property type="entry name" value="DNA methylase specificity domains"/>
    <property type="match status" value="2"/>
</dbReference>
<reference evidence="6 7" key="1">
    <citation type="journal article" date="2013" name="ISME J.">
        <title>Multifactorial diversity sustains microbial community stability.</title>
        <authorList>
            <person name="Erkus O."/>
            <person name="de Jager V.C."/>
            <person name="Spus M."/>
            <person name="van Alen-Boerrigter I.J."/>
            <person name="van Rijswijck I.M."/>
            <person name="Hazelwood L."/>
            <person name="Janssen P.W."/>
            <person name="van Hijum S.A."/>
            <person name="Kleerebezem M."/>
            <person name="Smid E.J."/>
        </authorList>
    </citation>
    <scope>NUCLEOTIDE SEQUENCE [LARGE SCALE GENOMIC DNA]</scope>
    <source>
        <strain evidence="6 7">TIFN3</strain>
    </source>
</reference>
<keyword evidence="3" id="KW-0238">DNA-binding</keyword>
<name>T0VH44_LACLC</name>
<dbReference type="PANTHER" id="PTHR30408:SF12">
    <property type="entry name" value="TYPE I RESTRICTION ENZYME MJAVIII SPECIFICITY SUBUNIT"/>
    <property type="match status" value="1"/>
</dbReference>
<dbReference type="InterPro" id="IPR000055">
    <property type="entry name" value="Restrct_endonuc_typeI_TRD"/>
</dbReference>
<dbReference type="AlphaFoldDB" id="T0VH44"/>
<dbReference type="PANTHER" id="PTHR30408">
    <property type="entry name" value="TYPE-1 RESTRICTION ENZYME ECOKI SPECIFICITY PROTEIN"/>
    <property type="match status" value="1"/>
</dbReference>
<gene>
    <name evidence="5" type="ORF">LLT3_01385</name>
    <name evidence="6" type="ORF">LLT3_14735</name>
</gene>
<dbReference type="EMBL" id="ATBE01000220">
    <property type="protein sequence ID" value="EQC95083.1"/>
    <property type="molecule type" value="Genomic_DNA"/>
</dbReference>
<dbReference type="SUPFAM" id="SSF116734">
    <property type="entry name" value="DNA methylase specificity domain"/>
    <property type="match status" value="2"/>
</dbReference>
<evidence type="ECO:0000256" key="1">
    <source>
        <dbReference type="ARBA" id="ARBA00010923"/>
    </source>
</evidence>
<dbReference type="InterPro" id="IPR044946">
    <property type="entry name" value="Restrct_endonuc_typeI_TRD_sf"/>
</dbReference>
<comment type="similarity">
    <text evidence="1">Belongs to the type-I restriction system S methylase family.</text>
</comment>
<evidence type="ECO:0000259" key="4">
    <source>
        <dbReference type="Pfam" id="PF01420"/>
    </source>
</evidence>
<organism evidence="6 7">
    <name type="scientific">Lactococcus cremoris subsp. cremoris TIFN3</name>
    <dbReference type="NCBI Taxonomy" id="1234873"/>
    <lineage>
        <taxon>Bacteria</taxon>
        <taxon>Bacillati</taxon>
        <taxon>Bacillota</taxon>
        <taxon>Bacilli</taxon>
        <taxon>Lactobacillales</taxon>
        <taxon>Streptococcaceae</taxon>
        <taxon>Lactococcus</taxon>
        <taxon>Lactococcus cremoris subsp. cremoris</taxon>
    </lineage>
</organism>
<dbReference type="GO" id="GO:0009307">
    <property type="term" value="P:DNA restriction-modification system"/>
    <property type="evidence" value="ECO:0007669"/>
    <property type="project" value="UniProtKB-KW"/>
</dbReference>